<dbReference type="InterPro" id="IPR039424">
    <property type="entry name" value="SBP_5"/>
</dbReference>
<organism evidence="4 5">
    <name type="scientific">Candidatus Magasanikbacteria bacterium RIFOXYA2_FULL_44_8</name>
    <dbReference type="NCBI Taxonomy" id="1798696"/>
    <lineage>
        <taxon>Bacteria</taxon>
        <taxon>Candidatus Magasanikiibacteriota</taxon>
    </lineage>
</organism>
<dbReference type="AlphaFoldDB" id="A0A1F6NJ96"/>
<dbReference type="PANTHER" id="PTHR30290:SF9">
    <property type="entry name" value="OLIGOPEPTIDE-BINDING PROTEIN APPA"/>
    <property type="match status" value="1"/>
</dbReference>
<dbReference type="SUPFAM" id="SSF53850">
    <property type="entry name" value="Periplasmic binding protein-like II"/>
    <property type="match status" value="1"/>
</dbReference>
<dbReference type="PANTHER" id="PTHR30290">
    <property type="entry name" value="PERIPLASMIC BINDING COMPONENT OF ABC TRANSPORTER"/>
    <property type="match status" value="1"/>
</dbReference>
<comment type="caution">
    <text evidence="4">The sequence shown here is derived from an EMBL/GenBank/DDBJ whole genome shotgun (WGS) entry which is preliminary data.</text>
</comment>
<dbReference type="GO" id="GO:1904680">
    <property type="term" value="F:peptide transmembrane transporter activity"/>
    <property type="evidence" value="ECO:0007669"/>
    <property type="project" value="TreeGrafter"/>
</dbReference>
<keyword evidence="2" id="KW-0813">Transport</keyword>
<keyword evidence="3" id="KW-0732">Signal</keyword>
<comment type="similarity">
    <text evidence="1">Belongs to the bacterial solute-binding protein 5 family.</text>
</comment>
<dbReference type="Gene3D" id="3.40.190.10">
    <property type="entry name" value="Periplasmic binding protein-like II"/>
    <property type="match status" value="1"/>
</dbReference>
<evidence type="ECO:0000256" key="1">
    <source>
        <dbReference type="ARBA" id="ARBA00005695"/>
    </source>
</evidence>
<evidence type="ECO:0000256" key="3">
    <source>
        <dbReference type="ARBA" id="ARBA00022729"/>
    </source>
</evidence>
<dbReference type="Proteomes" id="UP000177803">
    <property type="component" value="Unassembled WGS sequence"/>
</dbReference>
<dbReference type="Gene3D" id="3.10.105.10">
    <property type="entry name" value="Dipeptide-binding Protein, Domain 3"/>
    <property type="match status" value="1"/>
</dbReference>
<evidence type="ECO:0008006" key="6">
    <source>
        <dbReference type="Google" id="ProtNLM"/>
    </source>
</evidence>
<sequence>MKFSLATSNAPDLAQAANMLKTNWEKIGVKTDVQIFEIGNLNQNVIRPRKYDALLFGLIVGGDPDPFAFWHSSQRNDPGLNISLYANITVDRLLEEARTTLNPKARELKYQAFQKELIEDKPAIFLYSPTYIYLIPRSLKGMETENITVPSERFAQIHQWHVKTKKIWKRLPKG</sequence>
<reference evidence="4 5" key="1">
    <citation type="journal article" date="2016" name="Nat. Commun.">
        <title>Thousands of microbial genomes shed light on interconnected biogeochemical processes in an aquifer system.</title>
        <authorList>
            <person name="Anantharaman K."/>
            <person name="Brown C.T."/>
            <person name="Hug L.A."/>
            <person name="Sharon I."/>
            <person name="Castelle C.J."/>
            <person name="Probst A.J."/>
            <person name="Thomas B.C."/>
            <person name="Singh A."/>
            <person name="Wilkins M.J."/>
            <person name="Karaoz U."/>
            <person name="Brodie E.L."/>
            <person name="Williams K.H."/>
            <person name="Hubbard S.S."/>
            <person name="Banfield J.F."/>
        </authorList>
    </citation>
    <scope>NUCLEOTIDE SEQUENCE [LARGE SCALE GENOMIC DNA]</scope>
</reference>
<name>A0A1F6NJ96_9BACT</name>
<evidence type="ECO:0000313" key="5">
    <source>
        <dbReference type="Proteomes" id="UP000177803"/>
    </source>
</evidence>
<evidence type="ECO:0000256" key="2">
    <source>
        <dbReference type="ARBA" id="ARBA00022448"/>
    </source>
</evidence>
<protein>
    <recommendedName>
        <fullName evidence="6">Solute-binding protein family 5 domain-containing protein</fullName>
    </recommendedName>
</protein>
<accession>A0A1F6NJ96</accession>
<proteinExistence type="inferred from homology"/>
<evidence type="ECO:0000313" key="4">
    <source>
        <dbReference type="EMBL" id="OGH83908.1"/>
    </source>
</evidence>
<dbReference type="EMBL" id="MFQR01000057">
    <property type="protein sequence ID" value="OGH83908.1"/>
    <property type="molecule type" value="Genomic_DNA"/>
</dbReference>
<dbReference type="GO" id="GO:0015833">
    <property type="term" value="P:peptide transport"/>
    <property type="evidence" value="ECO:0007669"/>
    <property type="project" value="TreeGrafter"/>
</dbReference>
<gene>
    <name evidence="4" type="ORF">A2261_04025</name>
</gene>